<gene>
    <name evidence="4" type="ORF">A2Y62_06185</name>
</gene>
<dbReference type="InterPro" id="IPR024618">
    <property type="entry name" value="DUF3857"/>
</dbReference>
<comment type="caution">
    <text evidence="4">The sequence shown here is derived from an EMBL/GenBank/DDBJ whole genome shotgun (WGS) entry which is preliminary data.</text>
</comment>
<organism evidence="4 5">
    <name type="scientific">Candidatus Fischerbacteria bacterium RBG_13_37_8</name>
    <dbReference type="NCBI Taxonomy" id="1817863"/>
    <lineage>
        <taxon>Bacteria</taxon>
        <taxon>Candidatus Fischeribacteriota</taxon>
    </lineage>
</organism>
<evidence type="ECO:0000259" key="3">
    <source>
        <dbReference type="Pfam" id="PF12969"/>
    </source>
</evidence>
<dbReference type="InterPro" id="IPR002931">
    <property type="entry name" value="Transglutaminase-like"/>
</dbReference>
<accession>A0A1F5VVR6</accession>
<feature type="chain" id="PRO_5009522118" description="DUF3857 domain-containing protein" evidence="1">
    <location>
        <begin position="21"/>
        <end position="556"/>
    </location>
</feature>
<evidence type="ECO:0000259" key="2">
    <source>
        <dbReference type="Pfam" id="PF01841"/>
    </source>
</evidence>
<dbReference type="EMBL" id="MFGW01000047">
    <property type="protein sequence ID" value="OGF67516.1"/>
    <property type="molecule type" value="Genomic_DNA"/>
</dbReference>
<feature type="domain" description="Transglutaminase-like" evidence="2">
    <location>
        <begin position="274"/>
        <end position="343"/>
    </location>
</feature>
<dbReference type="Pfam" id="PF12969">
    <property type="entry name" value="DUF3857"/>
    <property type="match status" value="1"/>
</dbReference>
<evidence type="ECO:0008006" key="6">
    <source>
        <dbReference type="Google" id="ProtNLM"/>
    </source>
</evidence>
<dbReference type="InterPro" id="IPR038765">
    <property type="entry name" value="Papain-like_cys_pep_sf"/>
</dbReference>
<sequence>MNKYLRVMIFCILCSAVFLAGQELEFAEPAADELGMTAHPLNPDEGVMILLRKVTFNDSRADAYKEEYLRIKIFNEKGMNRATIEIPYFEQLPVIALKARTISKEGKITVVPKEKINDINIIKKKKFRMKAKSFTFPNVEPGCIVEYIYQVQRYPQALVELEVQDTIFTKKADFTIKSNKFLPMGVMSFNMTLAVQHTQEGNNVKVAVQDIPGFVQEAFSPPDEESKMRIVFFYTGKRYSSSDEFWKDYGKTIQNFSEEFMKKNKKLKEAITPLLQKATTPEEKIKALYEYVQGYKNLTYSSATGPKEIKTVDDLVKCKCGKEHELNMLFAAALRLAGLDSYVALSANRMNAKFNKDFANPDQLSDVIAAIKDGSGYRYFSPGTWGSSMKALSWYLYNMPVLVLTAEPIFSTMPTFDPATSISTEEDQLIIKEDGIRQIKKKITLSDVASADWRLTFMDAEDDQIKPEYDKILKAIEPGIIIDSFSVQNREDFKQPIIIETEYHYSEALPLDKLALPIPSTYSFEDRMFTTPTRKHPLCHEINGRKIYRIEVTAPS</sequence>
<dbReference type="AlphaFoldDB" id="A0A1F5VVR6"/>
<name>A0A1F5VVR6_9BACT</name>
<evidence type="ECO:0000313" key="5">
    <source>
        <dbReference type="Proteomes" id="UP000178943"/>
    </source>
</evidence>
<evidence type="ECO:0000313" key="4">
    <source>
        <dbReference type="EMBL" id="OGF67516.1"/>
    </source>
</evidence>
<evidence type="ECO:0000256" key="1">
    <source>
        <dbReference type="SAM" id="SignalP"/>
    </source>
</evidence>
<dbReference type="Pfam" id="PF01841">
    <property type="entry name" value="Transglut_core"/>
    <property type="match status" value="1"/>
</dbReference>
<proteinExistence type="predicted"/>
<dbReference type="Proteomes" id="UP000178943">
    <property type="component" value="Unassembled WGS sequence"/>
</dbReference>
<dbReference type="Gene3D" id="3.10.620.30">
    <property type="match status" value="1"/>
</dbReference>
<feature type="non-terminal residue" evidence="4">
    <location>
        <position position="556"/>
    </location>
</feature>
<dbReference type="SUPFAM" id="SSF54001">
    <property type="entry name" value="Cysteine proteinases"/>
    <property type="match status" value="1"/>
</dbReference>
<keyword evidence="1" id="KW-0732">Signal</keyword>
<reference evidence="4 5" key="1">
    <citation type="journal article" date="2016" name="Nat. Commun.">
        <title>Thousands of microbial genomes shed light on interconnected biogeochemical processes in an aquifer system.</title>
        <authorList>
            <person name="Anantharaman K."/>
            <person name="Brown C.T."/>
            <person name="Hug L.A."/>
            <person name="Sharon I."/>
            <person name="Castelle C.J."/>
            <person name="Probst A.J."/>
            <person name="Thomas B.C."/>
            <person name="Singh A."/>
            <person name="Wilkins M.J."/>
            <person name="Karaoz U."/>
            <person name="Brodie E.L."/>
            <person name="Williams K.H."/>
            <person name="Hubbard S.S."/>
            <person name="Banfield J.F."/>
        </authorList>
    </citation>
    <scope>NUCLEOTIDE SEQUENCE [LARGE SCALE GENOMIC DNA]</scope>
</reference>
<feature type="domain" description="DUF3857" evidence="3">
    <location>
        <begin position="68"/>
        <end position="153"/>
    </location>
</feature>
<protein>
    <recommendedName>
        <fullName evidence="6">DUF3857 domain-containing protein</fullName>
    </recommendedName>
</protein>
<dbReference type="STRING" id="1817863.A2Y62_06185"/>
<feature type="signal peptide" evidence="1">
    <location>
        <begin position="1"/>
        <end position="20"/>
    </location>
</feature>
<dbReference type="Gene3D" id="2.60.40.3140">
    <property type="match status" value="1"/>
</dbReference>